<evidence type="ECO:0000313" key="1">
    <source>
        <dbReference type="EMBL" id="KAJ0034654.1"/>
    </source>
</evidence>
<reference evidence="2" key="1">
    <citation type="journal article" date="2023" name="G3 (Bethesda)">
        <title>Genome assembly and association tests identify interacting loci associated with vigor, precocity, and sex in interspecific pistachio rootstocks.</title>
        <authorList>
            <person name="Palmer W."/>
            <person name="Jacygrad E."/>
            <person name="Sagayaradj S."/>
            <person name="Cavanaugh K."/>
            <person name="Han R."/>
            <person name="Bertier L."/>
            <person name="Beede B."/>
            <person name="Kafkas S."/>
            <person name="Golino D."/>
            <person name="Preece J."/>
            <person name="Michelmore R."/>
        </authorList>
    </citation>
    <scope>NUCLEOTIDE SEQUENCE [LARGE SCALE GENOMIC DNA]</scope>
</reference>
<organism evidence="1 2">
    <name type="scientific">Pistacia integerrima</name>
    <dbReference type="NCBI Taxonomy" id="434235"/>
    <lineage>
        <taxon>Eukaryota</taxon>
        <taxon>Viridiplantae</taxon>
        <taxon>Streptophyta</taxon>
        <taxon>Embryophyta</taxon>
        <taxon>Tracheophyta</taxon>
        <taxon>Spermatophyta</taxon>
        <taxon>Magnoliopsida</taxon>
        <taxon>eudicotyledons</taxon>
        <taxon>Gunneridae</taxon>
        <taxon>Pentapetalae</taxon>
        <taxon>rosids</taxon>
        <taxon>malvids</taxon>
        <taxon>Sapindales</taxon>
        <taxon>Anacardiaceae</taxon>
        <taxon>Pistacia</taxon>
    </lineage>
</organism>
<dbReference type="EMBL" id="CM047742">
    <property type="protein sequence ID" value="KAJ0034654.1"/>
    <property type="molecule type" value="Genomic_DNA"/>
</dbReference>
<name>A0ACC0YED2_9ROSI</name>
<keyword evidence="2" id="KW-1185">Reference proteome</keyword>
<accession>A0ACC0YED2</accession>
<gene>
    <name evidence="1" type="ORF">Pint_25020</name>
</gene>
<comment type="caution">
    <text evidence="1">The sequence shown here is derived from an EMBL/GenBank/DDBJ whole genome shotgun (WGS) entry which is preliminary data.</text>
</comment>
<evidence type="ECO:0000313" key="2">
    <source>
        <dbReference type="Proteomes" id="UP001163603"/>
    </source>
</evidence>
<protein>
    <submittedName>
        <fullName evidence="1">Uncharacterized protein</fullName>
    </submittedName>
</protein>
<proteinExistence type="predicted"/>
<sequence>MIRMPKSDRVKQLLKETEKYLQKLGSKLQEAKTVASRFEHDMDETRSPIIEKYEPAVENEDESDQAKAKGLLTSQTAVIVLLIVKESISEQPNCLHGGKLREYQMNGLRWLVSLYNNHLNGILADEMGLGKTVQVIALICYLMETKNDRGPFLVVVPSSVLPGWDSEINFWAPGILKIVYSGPPEERRKLFKEKIVHQKFNVLLTTYEYLMNKHDRPKLSKIHWHYIIIDEGHRIKNASCKLNADLKHYHSSHRLLLTGTPLQNNLEELWALLNFLLPNIFNSSEDFSQWFNKPFQSNGDSSPDEVENELPEKIERLIRCEASAYQKLLMKRVEENLGSIGNSKARSVHNSVMELRNICNHPYLSQLHAEEACSFPNY</sequence>
<dbReference type="Proteomes" id="UP001163603">
    <property type="component" value="Chromosome 7"/>
</dbReference>